<evidence type="ECO:0000313" key="2">
    <source>
        <dbReference type="EMBL" id="KAF4617631.1"/>
    </source>
</evidence>
<dbReference type="AlphaFoldDB" id="A0A8H4QVM9"/>
<dbReference type="EMBL" id="JAACJL010000030">
    <property type="protein sequence ID" value="KAF4617631.1"/>
    <property type="molecule type" value="Genomic_DNA"/>
</dbReference>
<reference evidence="2 3" key="1">
    <citation type="submission" date="2019-12" db="EMBL/GenBank/DDBJ databases">
        <authorList>
            <person name="Floudas D."/>
            <person name="Bentzer J."/>
            <person name="Ahren D."/>
            <person name="Johansson T."/>
            <person name="Persson P."/>
            <person name="Tunlid A."/>
        </authorList>
    </citation>
    <scope>NUCLEOTIDE SEQUENCE [LARGE SCALE GENOMIC DNA]</scope>
    <source>
        <strain evidence="2 3">CBS 102.39</strain>
    </source>
</reference>
<sequence length="360" mass="40042">MVPGSPAPIDSSPSTDPKEQTPPFTVQDIEIAQVLAGALGTKCQDLSYFGDHHFFDFVLETMGETLLGTLTKLQFEEVPPSTCLETIRRSPSLCFLTVEGLVSEGDKGDDGQLVIPQPLTDEKKMIVGDRLEDLRLNKIQKNDYSNPHAVEQVLSKLQLPQLRSALLNLESEFEVQPIVTFFVRSSPPLTDLTLMFDCNDDPDAIELFHEVANHLPCLTTLSLEFNVSGSFHDEVETVIQFLSDSGRPRSDEPSYSPPFPLLQSLTYVVDYERDTWGGWKFIPTLFPVALANGSPPSLRPLRKFSTDGTLQPSKRILKKLMAAHRAGIDFCVLNVKLKNPVANNHYHGTRTGSGFREMLP</sequence>
<proteinExistence type="predicted"/>
<organism evidence="2 3">
    <name type="scientific">Agrocybe pediades</name>
    <dbReference type="NCBI Taxonomy" id="84607"/>
    <lineage>
        <taxon>Eukaryota</taxon>
        <taxon>Fungi</taxon>
        <taxon>Dikarya</taxon>
        <taxon>Basidiomycota</taxon>
        <taxon>Agaricomycotina</taxon>
        <taxon>Agaricomycetes</taxon>
        <taxon>Agaricomycetidae</taxon>
        <taxon>Agaricales</taxon>
        <taxon>Agaricineae</taxon>
        <taxon>Strophariaceae</taxon>
        <taxon>Agrocybe</taxon>
    </lineage>
</organism>
<name>A0A8H4QVM9_9AGAR</name>
<comment type="caution">
    <text evidence="2">The sequence shown here is derived from an EMBL/GenBank/DDBJ whole genome shotgun (WGS) entry which is preliminary data.</text>
</comment>
<evidence type="ECO:0000313" key="3">
    <source>
        <dbReference type="Proteomes" id="UP000521872"/>
    </source>
</evidence>
<keyword evidence="3" id="KW-1185">Reference proteome</keyword>
<gene>
    <name evidence="2" type="ORF">D9613_006227</name>
</gene>
<feature type="region of interest" description="Disordered" evidence="1">
    <location>
        <begin position="1"/>
        <end position="22"/>
    </location>
</feature>
<protein>
    <submittedName>
        <fullName evidence="2">Uncharacterized protein</fullName>
    </submittedName>
</protein>
<evidence type="ECO:0000256" key="1">
    <source>
        <dbReference type="SAM" id="MobiDB-lite"/>
    </source>
</evidence>
<dbReference type="Proteomes" id="UP000521872">
    <property type="component" value="Unassembled WGS sequence"/>
</dbReference>
<accession>A0A8H4QVM9</accession>